<keyword evidence="3" id="KW-0805">Transcription regulation</keyword>
<dbReference type="GO" id="GO:0003677">
    <property type="term" value="F:DNA binding"/>
    <property type="evidence" value="ECO:0007669"/>
    <property type="project" value="UniProtKB-KW"/>
</dbReference>
<dbReference type="EMBL" id="JAHHZF010000006">
    <property type="protein sequence ID" value="MBT9290347.1"/>
    <property type="molecule type" value="Genomic_DNA"/>
</dbReference>
<accession>A0A947D967</accession>
<dbReference type="Gene3D" id="1.10.10.10">
    <property type="entry name" value="Winged helix-like DNA-binding domain superfamily/Winged helix DNA-binding domain"/>
    <property type="match status" value="1"/>
</dbReference>
<dbReference type="Pfam" id="PF03466">
    <property type="entry name" value="LysR_substrate"/>
    <property type="match status" value="1"/>
</dbReference>
<dbReference type="PANTHER" id="PTHR30118:SF15">
    <property type="entry name" value="TRANSCRIPTIONAL REGULATORY PROTEIN"/>
    <property type="match status" value="1"/>
</dbReference>
<dbReference type="InterPro" id="IPR036390">
    <property type="entry name" value="WH_DNA-bd_sf"/>
</dbReference>
<organism evidence="7 8">
    <name type="scientific">Prosthecodimorpha staleyi</name>
    <dbReference type="NCBI Taxonomy" id="2840188"/>
    <lineage>
        <taxon>Bacteria</taxon>
        <taxon>Pseudomonadati</taxon>
        <taxon>Pseudomonadota</taxon>
        <taxon>Alphaproteobacteria</taxon>
        <taxon>Hyphomicrobiales</taxon>
        <taxon>Ancalomicrobiaceae</taxon>
        <taxon>Prosthecodimorpha</taxon>
    </lineage>
</organism>
<dbReference type="GO" id="GO:0003700">
    <property type="term" value="F:DNA-binding transcription factor activity"/>
    <property type="evidence" value="ECO:0007669"/>
    <property type="project" value="InterPro"/>
</dbReference>
<name>A0A947D967_9HYPH</name>
<dbReference type="PANTHER" id="PTHR30118">
    <property type="entry name" value="HTH-TYPE TRANSCRIPTIONAL REGULATOR LEUO-RELATED"/>
    <property type="match status" value="1"/>
</dbReference>
<keyword evidence="5" id="KW-0804">Transcription</keyword>
<dbReference type="PRINTS" id="PR00039">
    <property type="entry name" value="HTHLYSR"/>
</dbReference>
<dbReference type="InterPro" id="IPR005119">
    <property type="entry name" value="LysR_subst-bd"/>
</dbReference>
<comment type="caution">
    <text evidence="7">The sequence shown here is derived from an EMBL/GenBank/DDBJ whole genome shotgun (WGS) entry which is preliminary data.</text>
</comment>
<evidence type="ECO:0000256" key="1">
    <source>
        <dbReference type="ARBA" id="ARBA00009437"/>
    </source>
</evidence>
<dbReference type="PROSITE" id="PS50931">
    <property type="entry name" value="HTH_LYSR"/>
    <property type="match status" value="1"/>
</dbReference>
<sequence length="328" mass="35188">MLRNLDLNLLVSLEALLAERNVTRAARRLGLSQPALSGQLARLREMFDDPLLIAGPRGMIPSARALALQEPLTERLAGLADLLALRTGFAPETAEETFRIAASDSMQAVFGVILLARIAETAPRTRVALIRPIAATIARQMAEGEIDVLITPGKWIESDWQTRPILEERFVCVVRADHPAARAPLDLDTFCALDHLLVSPVGGGFTGVVDDALAAIGRSRRVTVSIQDFLVAPPLLACTDLIATVPSRVLHAFGPGFAALEPPVDLAGFTAVAAWHPRTHRDPAQQWLREQIADVAAHLDEAIAECCAAEAAETARTVQAAGLEPIRG</sequence>
<dbReference type="InterPro" id="IPR000847">
    <property type="entry name" value="LysR_HTH_N"/>
</dbReference>
<reference evidence="7 8" key="1">
    <citation type="submission" date="2021-06" db="EMBL/GenBank/DDBJ databases">
        <authorList>
            <person name="Grouzdev D.S."/>
            <person name="Koziaeva V."/>
        </authorList>
    </citation>
    <scope>NUCLEOTIDE SEQUENCE [LARGE SCALE GENOMIC DNA]</scope>
    <source>
        <strain evidence="7 8">22</strain>
    </source>
</reference>
<dbReference type="Pfam" id="PF00126">
    <property type="entry name" value="HTH_1"/>
    <property type="match status" value="1"/>
</dbReference>
<feature type="domain" description="HTH lysR-type" evidence="6">
    <location>
        <begin position="5"/>
        <end position="62"/>
    </location>
</feature>
<evidence type="ECO:0000313" key="8">
    <source>
        <dbReference type="Proteomes" id="UP000766595"/>
    </source>
</evidence>
<keyword evidence="8" id="KW-1185">Reference proteome</keyword>
<dbReference type="RefSeq" id="WP_261968953.1">
    <property type="nucleotide sequence ID" value="NZ_JAHHZF010000006.1"/>
</dbReference>
<evidence type="ECO:0000256" key="3">
    <source>
        <dbReference type="ARBA" id="ARBA00023015"/>
    </source>
</evidence>
<dbReference type="Gene3D" id="3.40.190.10">
    <property type="entry name" value="Periplasmic binding protein-like II"/>
    <property type="match status" value="2"/>
</dbReference>
<evidence type="ECO:0000313" key="7">
    <source>
        <dbReference type="EMBL" id="MBT9290347.1"/>
    </source>
</evidence>
<evidence type="ECO:0000256" key="5">
    <source>
        <dbReference type="ARBA" id="ARBA00023163"/>
    </source>
</evidence>
<dbReference type="AlphaFoldDB" id="A0A947D967"/>
<keyword evidence="2" id="KW-0536">Nodulation</keyword>
<dbReference type="InterPro" id="IPR036388">
    <property type="entry name" value="WH-like_DNA-bd_sf"/>
</dbReference>
<evidence type="ECO:0000259" key="6">
    <source>
        <dbReference type="PROSITE" id="PS50931"/>
    </source>
</evidence>
<evidence type="ECO:0000256" key="2">
    <source>
        <dbReference type="ARBA" id="ARBA00022458"/>
    </source>
</evidence>
<keyword evidence="4" id="KW-0238">DNA-binding</keyword>
<dbReference type="SUPFAM" id="SSF46785">
    <property type="entry name" value="Winged helix' DNA-binding domain"/>
    <property type="match status" value="1"/>
</dbReference>
<dbReference type="Proteomes" id="UP000766595">
    <property type="component" value="Unassembled WGS sequence"/>
</dbReference>
<protein>
    <submittedName>
        <fullName evidence="7">LysR family transcriptional regulator</fullName>
    </submittedName>
</protein>
<gene>
    <name evidence="7" type="ORF">KL771_12815</name>
</gene>
<comment type="similarity">
    <text evidence="1">Belongs to the LysR transcriptional regulatory family.</text>
</comment>
<dbReference type="SUPFAM" id="SSF53850">
    <property type="entry name" value="Periplasmic binding protein-like II"/>
    <property type="match status" value="1"/>
</dbReference>
<evidence type="ECO:0000256" key="4">
    <source>
        <dbReference type="ARBA" id="ARBA00023125"/>
    </source>
</evidence>
<proteinExistence type="inferred from homology"/>
<dbReference type="InterPro" id="IPR050389">
    <property type="entry name" value="LysR-type_TF"/>
</dbReference>